<dbReference type="Gene3D" id="3.40.720.10">
    <property type="entry name" value="Alkaline Phosphatase, subunit A"/>
    <property type="match status" value="1"/>
</dbReference>
<dbReference type="PANTHER" id="PTHR43737">
    <property type="entry name" value="BLL7424 PROTEIN"/>
    <property type="match status" value="1"/>
</dbReference>
<name>A0A7C4LIN9_9PLAN</name>
<dbReference type="InterPro" id="IPR010869">
    <property type="entry name" value="DUF1501"/>
</dbReference>
<dbReference type="PANTHER" id="PTHR43737:SF1">
    <property type="entry name" value="DUF1501 DOMAIN-CONTAINING PROTEIN"/>
    <property type="match status" value="1"/>
</dbReference>
<sequence>MAAGWLARGTTHRAAPTLTDPELAAGKAAGCPIRKGEAAFDECVHSAPSGRPLQRTLYWKSASPQIGRRAVGDECMMGQAVLSRPMCRRSLLSLGGLWPFGLTLPRLLAAQPRVRRRAAQRCLLVFMEGGPSHIDLWDVKPQAPLEVRGEFRPIQSSHPELPLSELLPGLSRHAHRFAVIRSVTHGIVDHNAGSYYALCGRFPVEGGQLVLTDRTDTFPPLGAVAAKLRPTAGPLPAYVQIAEKQFNNGYDIPGQAGGFLGPAYDPFVTGDPSIPDFTPPGFSPLPELSADRIAQRSRLLADLERSLARLSDDPRWDRLGVFQRQALQLISSPEVRSAFDLSREPAALREKYGMDRGSNRAIEARQFGGLPHLGQSTLLARRLLERGVRLVTLVTGRRIDQAWDTHRQHFRLMRQSLCPPFDQAMTALLDDLAERGLLDDTLVVFFGEFGRTPKIGYVTSGAGATSDGRDHWPYCYSVVMAGAGIQPGALYGASDRDGAYPIRDAVRPEDIVATVYAALGIAPHTEIFDREGRPHVVSTGRPIEAVLASS</sequence>
<dbReference type="AlphaFoldDB" id="A0A7C4LIN9"/>
<dbReference type="Pfam" id="PF07394">
    <property type="entry name" value="DUF1501"/>
    <property type="match status" value="1"/>
</dbReference>
<reference evidence="1" key="1">
    <citation type="journal article" date="2020" name="mSystems">
        <title>Genome- and Community-Level Interaction Insights into Carbon Utilization and Element Cycling Functions of Hydrothermarchaeota in Hydrothermal Sediment.</title>
        <authorList>
            <person name="Zhou Z."/>
            <person name="Liu Y."/>
            <person name="Xu W."/>
            <person name="Pan J."/>
            <person name="Luo Z.H."/>
            <person name="Li M."/>
        </authorList>
    </citation>
    <scope>NUCLEOTIDE SEQUENCE [LARGE SCALE GENOMIC DNA]</scope>
    <source>
        <strain evidence="1">SpSt-508</strain>
    </source>
</reference>
<dbReference type="SUPFAM" id="SSF53649">
    <property type="entry name" value="Alkaline phosphatase-like"/>
    <property type="match status" value="1"/>
</dbReference>
<evidence type="ECO:0000313" key="1">
    <source>
        <dbReference type="EMBL" id="HGT37753.1"/>
    </source>
</evidence>
<protein>
    <submittedName>
        <fullName evidence="1">DUF1501 domain-containing protein</fullName>
    </submittedName>
</protein>
<accession>A0A7C4LIN9</accession>
<dbReference type="InterPro" id="IPR017850">
    <property type="entry name" value="Alkaline_phosphatase_core_sf"/>
</dbReference>
<comment type="caution">
    <text evidence="1">The sequence shown here is derived from an EMBL/GenBank/DDBJ whole genome shotgun (WGS) entry which is preliminary data.</text>
</comment>
<organism evidence="1">
    <name type="scientific">Schlesneria paludicola</name>
    <dbReference type="NCBI Taxonomy" id="360056"/>
    <lineage>
        <taxon>Bacteria</taxon>
        <taxon>Pseudomonadati</taxon>
        <taxon>Planctomycetota</taxon>
        <taxon>Planctomycetia</taxon>
        <taxon>Planctomycetales</taxon>
        <taxon>Planctomycetaceae</taxon>
        <taxon>Schlesneria</taxon>
    </lineage>
</organism>
<dbReference type="EMBL" id="DSVQ01000001">
    <property type="protein sequence ID" value="HGT37753.1"/>
    <property type="molecule type" value="Genomic_DNA"/>
</dbReference>
<gene>
    <name evidence="1" type="ORF">ENS64_00565</name>
</gene>
<proteinExistence type="predicted"/>